<name>A0A218VVM1_PUNGR</name>
<organism evidence="1 2">
    <name type="scientific">Punica granatum</name>
    <name type="common">Pomegranate</name>
    <dbReference type="NCBI Taxonomy" id="22663"/>
    <lineage>
        <taxon>Eukaryota</taxon>
        <taxon>Viridiplantae</taxon>
        <taxon>Streptophyta</taxon>
        <taxon>Embryophyta</taxon>
        <taxon>Tracheophyta</taxon>
        <taxon>Spermatophyta</taxon>
        <taxon>Magnoliopsida</taxon>
        <taxon>eudicotyledons</taxon>
        <taxon>Gunneridae</taxon>
        <taxon>Pentapetalae</taxon>
        <taxon>rosids</taxon>
        <taxon>malvids</taxon>
        <taxon>Myrtales</taxon>
        <taxon>Lythraceae</taxon>
        <taxon>Punica</taxon>
    </lineage>
</organism>
<dbReference type="AlphaFoldDB" id="A0A218VVM1"/>
<protein>
    <submittedName>
        <fullName evidence="1">Uncharacterized protein</fullName>
    </submittedName>
</protein>
<proteinExistence type="predicted"/>
<comment type="caution">
    <text evidence="1">The sequence shown here is derived from an EMBL/GenBank/DDBJ whole genome shotgun (WGS) entry which is preliminary data.</text>
</comment>
<evidence type="ECO:0000313" key="1">
    <source>
        <dbReference type="EMBL" id="OWM63952.1"/>
    </source>
</evidence>
<evidence type="ECO:0000313" key="2">
    <source>
        <dbReference type="Proteomes" id="UP000197138"/>
    </source>
</evidence>
<dbReference type="EMBL" id="MTKT01005838">
    <property type="protein sequence ID" value="OWM63952.1"/>
    <property type="molecule type" value="Genomic_DNA"/>
</dbReference>
<dbReference type="Proteomes" id="UP000197138">
    <property type="component" value="Unassembled WGS sequence"/>
</dbReference>
<sequence length="96" mass="9855">MCGPWEGVRYQQDGGRGGCDGEACGPVLQPSLEVGQMDRAWSEDHVCDHGVACAQGRASGASELPLVACAHGAACAGNVEVLSQNPQPQPQPTPAQ</sequence>
<reference evidence="2" key="1">
    <citation type="journal article" date="2017" name="Plant J.">
        <title>The pomegranate (Punica granatum L.) genome and the genomics of punicalagin biosynthesis.</title>
        <authorList>
            <person name="Qin G."/>
            <person name="Xu C."/>
            <person name="Ming R."/>
            <person name="Tang H."/>
            <person name="Guyot R."/>
            <person name="Kramer E.M."/>
            <person name="Hu Y."/>
            <person name="Yi X."/>
            <person name="Qi Y."/>
            <person name="Xu X."/>
            <person name="Gao Z."/>
            <person name="Pan H."/>
            <person name="Jian J."/>
            <person name="Tian Y."/>
            <person name="Yue Z."/>
            <person name="Xu Y."/>
        </authorList>
    </citation>
    <scope>NUCLEOTIDE SEQUENCE [LARGE SCALE GENOMIC DNA]</scope>
    <source>
        <strain evidence="2">cv. Dabenzi</strain>
    </source>
</reference>
<gene>
    <name evidence="1" type="ORF">CDL15_Pgr010269</name>
</gene>
<accession>A0A218VVM1</accession>